<organism evidence="2">
    <name type="scientific">Salmonella enterica subsp. enterica serovar Durham</name>
    <dbReference type="NCBI Taxonomy" id="1954178"/>
    <lineage>
        <taxon>Bacteria</taxon>
        <taxon>Pseudomonadati</taxon>
        <taxon>Pseudomonadota</taxon>
        <taxon>Gammaproteobacteria</taxon>
        <taxon>Enterobacterales</taxon>
        <taxon>Enterobacteriaceae</taxon>
        <taxon>Salmonella</taxon>
    </lineage>
</organism>
<comment type="caution">
    <text evidence="2">The sequence shown here is derived from an EMBL/GenBank/DDBJ whole genome shotgun (WGS) entry which is preliminary data.</text>
</comment>
<accession>A0A5I2LCH2</accession>
<name>A0A5I2LCH2_SALET</name>
<dbReference type="EMBL" id="AAGUUD010000006">
    <property type="protein sequence ID" value="EBS2161166.1"/>
    <property type="molecule type" value="Genomic_DNA"/>
</dbReference>
<dbReference type="EMBL" id="AAIFJK010000026">
    <property type="protein sequence ID" value="ECD6444026.1"/>
    <property type="molecule type" value="Genomic_DNA"/>
</dbReference>
<gene>
    <name evidence="1" type="ORF">DRK62_08940</name>
    <name evidence="2" type="ORF">E2Q46_18580</name>
</gene>
<evidence type="ECO:0000313" key="2">
    <source>
        <dbReference type="EMBL" id="ECD6444026.1"/>
    </source>
</evidence>
<sequence length="64" mass="7484">MRASGYIPNFYPDVFTPLIYEFIFNGTPRFFGMKNSTIMPICIYAMNFSIPFSYIPQNMIDPQN</sequence>
<dbReference type="AlphaFoldDB" id="A0A5I2LCH2"/>
<evidence type="ECO:0000313" key="1">
    <source>
        <dbReference type="EMBL" id="EBS2161166.1"/>
    </source>
</evidence>
<reference evidence="2" key="1">
    <citation type="submission" date="2019-03" db="EMBL/GenBank/DDBJ databases">
        <authorList>
            <person name="Ashton P.M."/>
            <person name="Dallman T."/>
            <person name="Nair S."/>
            <person name="De Pinna E."/>
            <person name="Peters T."/>
            <person name="Grant K."/>
        </authorList>
    </citation>
    <scope>NUCLEOTIDE SEQUENCE</scope>
    <source>
        <strain evidence="2">121460</strain>
        <strain evidence="1">190790</strain>
    </source>
</reference>
<proteinExistence type="predicted"/>
<protein>
    <submittedName>
        <fullName evidence="2">Uncharacterized protein</fullName>
    </submittedName>
</protein>